<comment type="caution">
    <text evidence="2">The sequence shown here is derived from an EMBL/GenBank/DDBJ whole genome shotgun (WGS) entry which is preliminary data.</text>
</comment>
<keyword evidence="1" id="KW-0812">Transmembrane</keyword>
<feature type="transmembrane region" description="Helical" evidence="1">
    <location>
        <begin position="118"/>
        <end position="134"/>
    </location>
</feature>
<accession>A0A0G1QGV8</accession>
<dbReference type="EMBL" id="LCKX01000004">
    <property type="protein sequence ID" value="KKU07885.1"/>
    <property type="molecule type" value="Genomic_DNA"/>
</dbReference>
<sequence length="571" mass="63753">MVFRFKIFSALLVVAALAWGAYIFSPALHSFFLSDDFDILASVHNTPFSLRYFSTNMLGGTAGSVYRPLVRLSFLVNDRLGGLDPRGYFAANIVLHLINSVLVALLALMLFKNKKNYVAAYFAGLVFLVLGNHAEAVQWLASRGDLLSTFFVLLTLILYIQFRSYSRGCTRRYSAAAGAFISFCFALLSKEMAIVVPLLIIAYDFVCEERPLMRRVWLLWVVSLAPLVGYLWMRAASTGVLWNYYNASGAHMNFVNMGRTFVQIIISHFASGSVRMFLFSTVDHHRLLAYGGGMALAALVVASIYMSKISPTYKRVLGFFTLFFIIGTLPVLSLKLNSWTDEGERFAYLPSVGFALLVGAACGMYIQYQAKTQWIQWKLFAVVLLLAWFVANQSLTMRMKSIVWQNAGAASRTVLEDMHTFTLAPRGALVIMGLPETIQGAQVYRNGFFSALKLWYPDYAPNILPLKFAYEPWCGYYCARVTSENLLDLKWYPSAQGFIAQGGIQGPMFYGEKFASSPDVVVDIVNYNDRFHAGAPVQITFTSAFLAQRAQAPMMFAAFSGGHLQEVKLGE</sequence>
<feature type="transmembrane region" description="Helical" evidence="1">
    <location>
        <begin position="146"/>
        <end position="162"/>
    </location>
</feature>
<feature type="transmembrane region" description="Helical" evidence="1">
    <location>
        <begin position="374"/>
        <end position="391"/>
    </location>
</feature>
<evidence type="ECO:0000313" key="2">
    <source>
        <dbReference type="EMBL" id="KKU07885.1"/>
    </source>
</evidence>
<feature type="transmembrane region" description="Helical" evidence="1">
    <location>
        <begin position="88"/>
        <end position="111"/>
    </location>
</feature>
<feature type="transmembrane region" description="Helical" evidence="1">
    <location>
        <begin position="174"/>
        <end position="203"/>
    </location>
</feature>
<dbReference type="PANTHER" id="PTHR44216:SF3">
    <property type="entry name" value="PROTEIN O-MANNOSYL-TRANSFERASE TMTC2"/>
    <property type="match status" value="1"/>
</dbReference>
<dbReference type="GO" id="GO:0000030">
    <property type="term" value="F:mannosyltransferase activity"/>
    <property type="evidence" value="ECO:0007669"/>
    <property type="project" value="TreeGrafter"/>
</dbReference>
<feature type="transmembrane region" description="Helical" evidence="1">
    <location>
        <begin position="215"/>
        <end position="233"/>
    </location>
</feature>
<dbReference type="Proteomes" id="UP000033999">
    <property type="component" value="Unassembled WGS sequence"/>
</dbReference>
<feature type="transmembrane region" description="Helical" evidence="1">
    <location>
        <begin position="346"/>
        <end position="368"/>
    </location>
</feature>
<name>A0A0G1QGV8_9BACT</name>
<evidence type="ECO:0000256" key="1">
    <source>
        <dbReference type="SAM" id="Phobius"/>
    </source>
</evidence>
<feature type="transmembrane region" description="Helical" evidence="1">
    <location>
        <begin position="317"/>
        <end position="334"/>
    </location>
</feature>
<feature type="transmembrane region" description="Helical" evidence="1">
    <location>
        <begin position="287"/>
        <end position="305"/>
    </location>
</feature>
<keyword evidence="1" id="KW-0472">Membrane</keyword>
<proteinExistence type="predicted"/>
<dbReference type="InterPro" id="IPR052384">
    <property type="entry name" value="TMTC_O-mannosyltransferase"/>
</dbReference>
<evidence type="ECO:0008006" key="4">
    <source>
        <dbReference type="Google" id="ProtNLM"/>
    </source>
</evidence>
<reference evidence="2 3" key="1">
    <citation type="journal article" date="2015" name="Nature">
        <title>rRNA introns, odd ribosomes, and small enigmatic genomes across a large radiation of phyla.</title>
        <authorList>
            <person name="Brown C.T."/>
            <person name="Hug L.A."/>
            <person name="Thomas B.C."/>
            <person name="Sharon I."/>
            <person name="Castelle C.J."/>
            <person name="Singh A."/>
            <person name="Wilkins M.J."/>
            <person name="Williams K.H."/>
            <person name="Banfield J.F."/>
        </authorList>
    </citation>
    <scope>NUCLEOTIDE SEQUENCE [LARGE SCALE GENOMIC DNA]</scope>
</reference>
<organism evidence="2 3">
    <name type="scientific">Candidatus Magasanikbacteria bacterium GW2011_GWA2_45_39</name>
    <dbReference type="NCBI Taxonomy" id="1619041"/>
    <lineage>
        <taxon>Bacteria</taxon>
        <taxon>Candidatus Magasanikiibacteriota</taxon>
    </lineage>
</organism>
<dbReference type="GO" id="GO:0035269">
    <property type="term" value="P:protein O-linked glycosylation via mannose"/>
    <property type="evidence" value="ECO:0007669"/>
    <property type="project" value="TreeGrafter"/>
</dbReference>
<gene>
    <name evidence="2" type="ORF">UX10_C0004G0013</name>
</gene>
<keyword evidence="1" id="KW-1133">Transmembrane helix</keyword>
<evidence type="ECO:0000313" key="3">
    <source>
        <dbReference type="Proteomes" id="UP000033999"/>
    </source>
</evidence>
<dbReference type="PANTHER" id="PTHR44216">
    <property type="entry name" value="PROTEIN O-MANNOSYL-TRANSFERASE TMTC2"/>
    <property type="match status" value="1"/>
</dbReference>
<dbReference type="AlphaFoldDB" id="A0A0G1QGV8"/>
<protein>
    <recommendedName>
        <fullName evidence="4">Glycosyltransferase RgtA/B/C/D-like domain-containing protein</fullName>
    </recommendedName>
</protein>